<name>A0A9W6BWH6_9CHLO</name>
<comment type="caution">
    <text evidence="2">The sequence shown here is derived from an EMBL/GenBank/DDBJ whole genome shotgun (WGS) entry which is preliminary data.</text>
</comment>
<feature type="region of interest" description="Disordered" evidence="1">
    <location>
        <begin position="219"/>
        <end position="257"/>
    </location>
</feature>
<keyword evidence="3" id="KW-1185">Reference proteome</keyword>
<reference evidence="2 3" key="1">
    <citation type="journal article" date="2023" name="Commun. Biol.">
        <title>Reorganization of the ancestral sex-determining regions during the evolution of trioecy in Pleodorina starrii.</title>
        <authorList>
            <person name="Takahashi K."/>
            <person name="Suzuki S."/>
            <person name="Kawai-Toyooka H."/>
            <person name="Yamamoto K."/>
            <person name="Hamaji T."/>
            <person name="Ootsuki R."/>
            <person name="Yamaguchi H."/>
            <person name="Kawachi M."/>
            <person name="Higashiyama T."/>
            <person name="Nozaki H."/>
        </authorList>
    </citation>
    <scope>NUCLEOTIDE SEQUENCE [LARGE SCALE GENOMIC DNA]</scope>
    <source>
        <strain evidence="2 3">NIES-4479</strain>
    </source>
</reference>
<gene>
    <name evidence="2" type="primary">PLEST005382</name>
    <name evidence="2" type="ORF">PLESTB_001493700</name>
</gene>
<feature type="compositionally biased region" description="Low complexity" evidence="1">
    <location>
        <begin position="230"/>
        <end position="241"/>
    </location>
</feature>
<organism evidence="2 3">
    <name type="scientific">Pleodorina starrii</name>
    <dbReference type="NCBI Taxonomy" id="330485"/>
    <lineage>
        <taxon>Eukaryota</taxon>
        <taxon>Viridiplantae</taxon>
        <taxon>Chlorophyta</taxon>
        <taxon>core chlorophytes</taxon>
        <taxon>Chlorophyceae</taxon>
        <taxon>CS clade</taxon>
        <taxon>Chlamydomonadales</taxon>
        <taxon>Volvocaceae</taxon>
        <taxon>Pleodorina</taxon>
    </lineage>
</organism>
<feature type="compositionally biased region" description="Gly residues" evidence="1">
    <location>
        <begin position="332"/>
        <end position="344"/>
    </location>
</feature>
<feature type="region of interest" description="Disordered" evidence="1">
    <location>
        <begin position="364"/>
        <end position="400"/>
    </location>
</feature>
<dbReference type="Proteomes" id="UP001165080">
    <property type="component" value="Unassembled WGS sequence"/>
</dbReference>
<feature type="region of interest" description="Disordered" evidence="1">
    <location>
        <begin position="271"/>
        <end position="344"/>
    </location>
</feature>
<dbReference type="Gene3D" id="3.40.50.150">
    <property type="entry name" value="Vaccinia Virus protein VP39"/>
    <property type="match status" value="1"/>
</dbReference>
<sequence length="400" mass="42882">MAQAAQANADSCTSNIGCFSVGDIVDVKGHGRASVIEPLEQLPDSPHFGRYLVRYHEDGTTYWCRPKLMRRMYPTDKRVLVARSTAAYRDALVHNVDRPDVCLEIGCHEGLTTNIISNRASFVTGVDTAAEVVVIARRRHPHLAFHQLDGLDVAATAALSPTGTYTRICIDISGKAPLELICQMIAVQRSAFPAASLIVKNEQLFDALLARQQPQLVQRHDPPFRGPEAHCNMHNNTNNNHGRQEHTHQAAAPPPLSLTRDEYMTCMRATARRSLQPQHRDAAGPSSGGDGGEGVAARGGTPSAEPPPTTATSSAATTSATTTPTPASDAPGEGGAEGEAEGGPAGCRLEVLLGEALLADCELFRHQSQPPRTRPHRRQSKGKDSAVAGEREISSLRPLS</sequence>
<protein>
    <submittedName>
        <fullName evidence="2">Uncharacterized protein</fullName>
    </submittedName>
</protein>
<dbReference type="EMBL" id="BRXU01000028">
    <property type="protein sequence ID" value="GLC59498.1"/>
    <property type="molecule type" value="Genomic_DNA"/>
</dbReference>
<dbReference type="AlphaFoldDB" id="A0A9W6BWH6"/>
<evidence type="ECO:0000256" key="1">
    <source>
        <dbReference type="SAM" id="MobiDB-lite"/>
    </source>
</evidence>
<dbReference type="InterPro" id="IPR029063">
    <property type="entry name" value="SAM-dependent_MTases_sf"/>
</dbReference>
<accession>A0A9W6BWH6</accession>
<dbReference type="SUPFAM" id="SSF53335">
    <property type="entry name" value="S-adenosyl-L-methionine-dependent methyltransferases"/>
    <property type="match status" value="1"/>
</dbReference>
<feature type="compositionally biased region" description="Low complexity" evidence="1">
    <location>
        <begin position="310"/>
        <end position="331"/>
    </location>
</feature>
<feature type="compositionally biased region" description="Basic and acidic residues" evidence="1">
    <location>
        <begin position="381"/>
        <end position="394"/>
    </location>
</feature>
<evidence type="ECO:0000313" key="3">
    <source>
        <dbReference type="Proteomes" id="UP001165080"/>
    </source>
</evidence>
<proteinExistence type="predicted"/>
<evidence type="ECO:0000313" key="2">
    <source>
        <dbReference type="EMBL" id="GLC59498.1"/>
    </source>
</evidence>